<dbReference type="EMBL" id="JH930473">
    <property type="protein sequence ID" value="EKM54693.1"/>
    <property type="molecule type" value="Genomic_DNA"/>
</dbReference>
<evidence type="ECO:0000313" key="1">
    <source>
        <dbReference type="EMBL" id="EKM54693.1"/>
    </source>
</evidence>
<gene>
    <name evidence="1" type="ORF">PHACADRAFT_210479</name>
</gene>
<protein>
    <submittedName>
        <fullName evidence="1">Uncharacterized protein</fullName>
    </submittedName>
</protein>
<proteinExistence type="predicted"/>
<keyword evidence="2" id="KW-1185">Reference proteome</keyword>
<evidence type="ECO:0000313" key="2">
    <source>
        <dbReference type="Proteomes" id="UP000008370"/>
    </source>
</evidence>
<dbReference type="InParanoid" id="K5VT41"/>
<dbReference type="KEGG" id="pco:PHACADRAFT_210479"/>
<dbReference type="GeneID" id="18912972"/>
<reference evidence="1 2" key="1">
    <citation type="journal article" date="2012" name="BMC Genomics">
        <title>Comparative genomics of the white-rot fungi, Phanerochaete carnosa and P. chrysosporium, to elucidate the genetic basis of the distinct wood types they colonize.</title>
        <authorList>
            <person name="Suzuki H."/>
            <person name="MacDonald J."/>
            <person name="Syed K."/>
            <person name="Salamov A."/>
            <person name="Hori C."/>
            <person name="Aerts A."/>
            <person name="Henrissat B."/>
            <person name="Wiebenga A."/>
            <person name="vanKuyk P.A."/>
            <person name="Barry K."/>
            <person name="Lindquist E."/>
            <person name="LaButti K."/>
            <person name="Lapidus A."/>
            <person name="Lucas S."/>
            <person name="Coutinho P."/>
            <person name="Gong Y."/>
            <person name="Samejima M."/>
            <person name="Mahadevan R."/>
            <person name="Abou-Zaid M."/>
            <person name="de Vries R.P."/>
            <person name="Igarashi K."/>
            <person name="Yadav J.S."/>
            <person name="Grigoriev I.V."/>
            <person name="Master E.R."/>
        </authorList>
    </citation>
    <scope>NUCLEOTIDE SEQUENCE [LARGE SCALE GENOMIC DNA]</scope>
    <source>
        <strain evidence="1 2">HHB-10118-sp</strain>
    </source>
</reference>
<organism evidence="1 2">
    <name type="scientific">Phanerochaete carnosa (strain HHB-10118-sp)</name>
    <name type="common">White-rot fungus</name>
    <name type="synonym">Peniophora carnosa</name>
    <dbReference type="NCBI Taxonomy" id="650164"/>
    <lineage>
        <taxon>Eukaryota</taxon>
        <taxon>Fungi</taxon>
        <taxon>Dikarya</taxon>
        <taxon>Basidiomycota</taxon>
        <taxon>Agaricomycotina</taxon>
        <taxon>Agaricomycetes</taxon>
        <taxon>Polyporales</taxon>
        <taxon>Phanerochaetaceae</taxon>
        <taxon>Phanerochaete</taxon>
    </lineage>
</organism>
<dbReference type="HOGENOM" id="CLU_1496753_0_0_1"/>
<dbReference type="RefSeq" id="XP_007397376.1">
    <property type="nucleotide sequence ID" value="XM_007397314.1"/>
</dbReference>
<name>K5VT41_PHACS</name>
<accession>K5VT41</accession>
<sequence length="200" mass="22274">MIARFNLQRLPIGSYRHPRSSVMGRHERDHLFFSHHNVEGVNLADAHAGRLENLDGRDEGLFPATFAKLTCLITIRGYEAFRQVKNVQRVRGGVPVPVPRHKVVRCIAEVMLAFLHQASAQAARAADGHSGAFAFGPAGLQMEHLYLLELQRHGKTLVPIFGFVPPDVSPVVLPDIDIGLGEAFEMAFLTHDRGFWQPQL</sequence>
<dbReference type="AlphaFoldDB" id="K5VT41"/>
<dbReference type="Proteomes" id="UP000008370">
    <property type="component" value="Unassembled WGS sequence"/>
</dbReference>